<dbReference type="AlphaFoldDB" id="H0EEH5"/>
<organism evidence="1 2">
    <name type="scientific">Glarea lozoyensis (strain ATCC 74030 / MF5533)</name>
    <dbReference type="NCBI Taxonomy" id="1104152"/>
    <lineage>
        <taxon>Eukaryota</taxon>
        <taxon>Fungi</taxon>
        <taxon>Dikarya</taxon>
        <taxon>Ascomycota</taxon>
        <taxon>Pezizomycotina</taxon>
        <taxon>Leotiomycetes</taxon>
        <taxon>Helotiales</taxon>
        <taxon>Helotiaceae</taxon>
        <taxon>Glarea</taxon>
    </lineage>
</organism>
<dbReference type="Proteomes" id="UP000005446">
    <property type="component" value="Unassembled WGS sequence"/>
</dbReference>
<name>H0EEH5_GLAL7</name>
<dbReference type="InParanoid" id="H0EEH5"/>
<protein>
    <submittedName>
        <fullName evidence="1">Uncharacterized protein</fullName>
    </submittedName>
</protein>
<proteinExistence type="predicted"/>
<sequence length="34" mass="4063">MHRQYFAKRKPLFGIISERFNGDFKYTVLSQGVK</sequence>
<dbReference type="EMBL" id="AGUE01000016">
    <property type="protein sequence ID" value="EHL02888.1"/>
    <property type="molecule type" value="Genomic_DNA"/>
</dbReference>
<evidence type="ECO:0000313" key="1">
    <source>
        <dbReference type="EMBL" id="EHL02888.1"/>
    </source>
</evidence>
<dbReference type="HOGENOM" id="CLU_3377217_0_0_1"/>
<keyword evidence="2" id="KW-1185">Reference proteome</keyword>
<reference evidence="1 2" key="1">
    <citation type="journal article" date="2012" name="Eukaryot. Cell">
        <title>Genome sequence of the fungus Glarea lozoyensis: the first genome sequence of a species from the Helotiaceae family.</title>
        <authorList>
            <person name="Youssar L."/>
            <person name="Gruening B.A."/>
            <person name="Erxleben A."/>
            <person name="Guenther S."/>
            <person name="Huettel W."/>
        </authorList>
    </citation>
    <scope>NUCLEOTIDE SEQUENCE [LARGE SCALE GENOMIC DNA]</scope>
    <source>
        <strain evidence="2">ATCC 74030 / MF5533</strain>
    </source>
</reference>
<gene>
    <name evidence="1" type="ORF">M7I_0852</name>
</gene>
<accession>H0EEH5</accession>
<evidence type="ECO:0000313" key="2">
    <source>
        <dbReference type="Proteomes" id="UP000005446"/>
    </source>
</evidence>
<comment type="caution">
    <text evidence="1">The sequence shown here is derived from an EMBL/GenBank/DDBJ whole genome shotgun (WGS) entry which is preliminary data.</text>
</comment>